<dbReference type="InterPro" id="IPR035996">
    <property type="entry name" value="4pyrrol_Methylase_sf"/>
</dbReference>
<protein>
    <submittedName>
        <fullName evidence="7">Precorrin-6Y C5,15-methyltransferase (Decarboxylating)</fullName>
        <ecNumber evidence="7">2.1.1.132</ecNumber>
    </submittedName>
</protein>
<dbReference type="RefSeq" id="WP_182843363.1">
    <property type="nucleotide sequence ID" value="NZ_BAAALP010000016.1"/>
</dbReference>
<keyword evidence="8" id="KW-1185">Reference proteome</keyword>
<proteinExistence type="predicted"/>
<accession>A0A7W3LMP2</accession>
<dbReference type="AlphaFoldDB" id="A0A7W3LMP2"/>
<keyword evidence="2" id="KW-0169">Cobalamin biosynthesis</keyword>
<feature type="region of interest" description="Disordered" evidence="6">
    <location>
        <begin position="306"/>
        <end position="376"/>
    </location>
</feature>
<dbReference type="InterPro" id="IPR029063">
    <property type="entry name" value="SAM-dependent_MTases_sf"/>
</dbReference>
<feature type="compositionally biased region" description="Low complexity" evidence="6">
    <location>
        <begin position="346"/>
        <end position="370"/>
    </location>
</feature>
<dbReference type="Gene3D" id="3.30.950.10">
    <property type="entry name" value="Methyltransferase, Cobalt-precorrin-4 Transmethylase, Domain 2"/>
    <property type="match status" value="1"/>
</dbReference>
<reference evidence="7 8" key="1">
    <citation type="submission" date="2020-08" db="EMBL/GenBank/DDBJ databases">
        <title>Genomic Encyclopedia of Type Strains, Phase IV (KMG-IV): sequencing the most valuable type-strain genomes for metagenomic binning, comparative biology and taxonomic classification.</title>
        <authorList>
            <person name="Goeker M."/>
        </authorList>
    </citation>
    <scope>NUCLEOTIDE SEQUENCE [LARGE SCALE GENOMIC DNA]</scope>
    <source>
        <strain evidence="7 8">DSM 44197</strain>
    </source>
</reference>
<keyword evidence="5" id="KW-0949">S-adenosyl-L-methionine</keyword>
<dbReference type="SUPFAM" id="SSF53790">
    <property type="entry name" value="Tetrapyrrole methylase"/>
    <property type="match status" value="1"/>
</dbReference>
<dbReference type="GO" id="GO:0046025">
    <property type="term" value="F:precorrin-6Y C5,15-methyltransferase (decarboxylating) activity"/>
    <property type="evidence" value="ECO:0007669"/>
    <property type="project" value="UniProtKB-EC"/>
</dbReference>
<dbReference type="InterPro" id="IPR014776">
    <property type="entry name" value="4pyrrole_Mease_sub2"/>
</dbReference>
<evidence type="ECO:0000313" key="7">
    <source>
        <dbReference type="EMBL" id="MBA8950963.1"/>
    </source>
</evidence>
<keyword evidence="4 7" id="KW-0808">Transferase</keyword>
<comment type="caution">
    <text evidence="7">The sequence shown here is derived from an EMBL/GenBank/DDBJ whole genome shotgun (WGS) entry which is preliminary data.</text>
</comment>
<comment type="pathway">
    <text evidence="1">Cofactor biosynthesis; adenosylcobalamin biosynthesis.</text>
</comment>
<organism evidence="7 8">
    <name type="scientific">Actinomadura namibiensis</name>
    <dbReference type="NCBI Taxonomy" id="182080"/>
    <lineage>
        <taxon>Bacteria</taxon>
        <taxon>Bacillati</taxon>
        <taxon>Actinomycetota</taxon>
        <taxon>Actinomycetes</taxon>
        <taxon>Streptosporangiales</taxon>
        <taxon>Thermomonosporaceae</taxon>
        <taxon>Actinomadura</taxon>
    </lineage>
</organism>
<evidence type="ECO:0000256" key="5">
    <source>
        <dbReference type="ARBA" id="ARBA00022691"/>
    </source>
</evidence>
<keyword evidence="3 7" id="KW-0489">Methyltransferase</keyword>
<evidence type="ECO:0000256" key="6">
    <source>
        <dbReference type="SAM" id="MobiDB-lite"/>
    </source>
</evidence>
<sequence length="376" mass="38984">MITVIGHGPPALTLVATAFARAGLDWDGALVVSAPEEGLRRAVNVCRAHPKVAVLTGPDAGPAELARALFPQSPRAFVVCEDLGGPGERIVHVRPAEATTRPWRDPSVVLVLASHTGAATDAHPESEDVSWVRGSRSGPAGWALGEEAFEGEVPGAEVRAFALAKLGPRIGDLVWDVDGGGAVAIECARLGAAAVAVARERAAWERTKADVRAHGVRVAVSRGEPPEVFTHLPDPDAIFLGSAEPEALRASAIRALRAVVALTRDETGVGPALEILRAEGMRAHAVHLAATPAPGPARSTFVVWGERGPATSEPPRARPERRPQTITPLPEAPGDPEPPKAPHPPQDQGTPDGTGAAARMAGRPGRPVRGAGERGG</sequence>
<dbReference type="EMBL" id="JACJIA010000003">
    <property type="protein sequence ID" value="MBA8950963.1"/>
    <property type="molecule type" value="Genomic_DNA"/>
</dbReference>
<dbReference type="EC" id="2.1.1.132" evidence="7"/>
<evidence type="ECO:0000313" key="8">
    <source>
        <dbReference type="Proteomes" id="UP000572680"/>
    </source>
</evidence>
<evidence type="ECO:0000256" key="1">
    <source>
        <dbReference type="ARBA" id="ARBA00004953"/>
    </source>
</evidence>
<dbReference type="GO" id="GO:0009236">
    <property type="term" value="P:cobalamin biosynthetic process"/>
    <property type="evidence" value="ECO:0007669"/>
    <property type="project" value="UniProtKB-KW"/>
</dbReference>
<evidence type="ECO:0000256" key="4">
    <source>
        <dbReference type="ARBA" id="ARBA00022679"/>
    </source>
</evidence>
<dbReference type="GO" id="GO:0032259">
    <property type="term" value="P:methylation"/>
    <property type="evidence" value="ECO:0007669"/>
    <property type="project" value="UniProtKB-KW"/>
</dbReference>
<dbReference type="Gene3D" id="3.40.50.150">
    <property type="entry name" value="Vaccinia Virus protein VP39"/>
    <property type="match status" value="1"/>
</dbReference>
<gene>
    <name evidence="7" type="ORF">HNR61_002594</name>
</gene>
<evidence type="ECO:0000256" key="2">
    <source>
        <dbReference type="ARBA" id="ARBA00022573"/>
    </source>
</evidence>
<dbReference type="InterPro" id="IPR050714">
    <property type="entry name" value="Cobalamin_biosynth_MTase"/>
</dbReference>
<dbReference type="PANTHER" id="PTHR43182">
    <property type="entry name" value="COBALT-PRECORRIN-6B C(15)-METHYLTRANSFERASE (DECARBOXYLATING)"/>
    <property type="match status" value="1"/>
</dbReference>
<dbReference type="PANTHER" id="PTHR43182:SF1">
    <property type="entry name" value="COBALT-PRECORRIN-7 C(5)-METHYLTRANSFERASE"/>
    <property type="match status" value="1"/>
</dbReference>
<name>A0A7W3LMP2_ACTNM</name>
<evidence type="ECO:0000256" key="3">
    <source>
        <dbReference type="ARBA" id="ARBA00022603"/>
    </source>
</evidence>
<feature type="compositionally biased region" description="Pro residues" evidence="6">
    <location>
        <begin position="330"/>
        <end position="345"/>
    </location>
</feature>
<dbReference type="Proteomes" id="UP000572680">
    <property type="component" value="Unassembled WGS sequence"/>
</dbReference>